<evidence type="ECO:0000313" key="3">
    <source>
        <dbReference type="WBParaSite" id="TREG1_77930.1"/>
    </source>
</evidence>
<dbReference type="WBParaSite" id="TREG1_77930.1">
    <property type="protein sequence ID" value="TREG1_77930.1"/>
    <property type="gene ID" value="TREG1_77930"/>
</dbReference>
<dbReference type="Proteomes" id="UP000050795">
    <property type="component" value="Unassembled WGS sequence"/>
</dbReference>
<protein>
    <submittedName>
        <fullName evidence="3">Uncharacterized protein</fullName>
    </submittedName>
</protein>
<keyword evidence="2" id="KW-1185">Reference proteome</keyword>
<feature type="compositionally biased region" description="Basic residues" evidence="1">
    <location>
        <begin position="178"/>
        <end position="187"/>
    </location>
</feature>
<feature type="region of interest" description="Disordered" evidence="1">
    <location>
        <begin position="157"/>
        <end position="216"/>
    </location>
</feature>
<name>A0AA85K8S8_TRIRE</name>
<feature type="compositionally biased region" description="Polar residues" evidence="1">
    <location>
        <begin position="199"/>
        <end position="216"/>
    </location>
</feature>
<accession>A0AA85K8S8</accession>
<organism evidence="2 3">
    <name type="scientific">Trichobilharzia regenti</name>
    <name type="common">Nasal bird schistosome</name>
    <dbReference type="NCBI Taxonomy" id="157069"/>
    <lineage>
        <taxon>Eukaryota</taxon>
        <taxon>Metazoa</taxon>
        <taxon>Spiralia</taxon>
        <taxon>Lophotrochozoa</taxon>
        <taxon>Platyhelminthes</taxon>
        <taxon>Trematoda</taxon>
        <taxon>Digenea</taxon>
        <taxon>Strigeidida</taxon>
        <taxon>Schistosomatoidea</taxon>
        <taxon>Schistosomatidae</taxon>
        <taxon>Trichobilharzia</taxon>
    </lineage>
</organism>
<evidence type="ECO:0000256" key="1">
    <source>
        <dbReference type="SAM" id="MobiDB-lite"/>
    </source>
</evidence>
<proteinExistence type="predicted"/>
<reference evidence="3" key="2">
    <citation type="submission" date="2023-11" db="UniProtKB">
        <authorList>
            <consortium name="WormBaseParasite"/>
        </authorList>
    </citation>
    <scope>IDENTIFICATION</scope>
</reference>
<reference evidence="2" key="1">
    <citation type="submission" date="2022-06" db="EMBL/GenBank/DDBJ databases">
        <authorList>
            <person name="Berger JAMES D."/>
            <person name="Berger JAMES D."/>
        </authorList>
    </citation>
    <scope>NUCLEOTIDE SEQUENCE [LARGE SCALE GENOMIC DNA]</scope>
</reference>
<feature type="region of interest" description="Disordered" evidence="1">
    <location>
        <begin position="33"/>
        <end position="55"/>
    </location>
</feature>
<dbReference type="AlphaFoldDB" id="A0AA85K8S8"/>
<sequence length="293" mass="33421">MSSPEPEDNDFQFVHQTELRSLQYISRENNVVNDEASENNESGGHLVVPQSTNESTQLQRFQTNNPRPFGESSSSQIFKHHLKKLHVAVNKILEVDRSSKHKSLSKKNFKSNQEAYDKMLDAVRELGSFVVQRQNAPSSSGDHSRTLEEMKFRFSKRVRSKSTTYDDPISHGLSPSSKTKHLPKSTRRTTSLTKRSKSPNQRSASSHPVSNSRQSYHAKQLNNIENVKILHHAKTTYKVPTSQTINTNTDPVTENVVSTQKCTDPENSPEKFYTYDPFRGKNELQMLKLNAYQ</sequence>
<evidence type="ECO:0000313" key="2">
    <source>
        <dbReference type="Proteomes" id="UP000050795"/>
    </source>
</evidence>